<dbReference type="InterPro" id="IPR052378">
    <property type="entry name" value="NosR_regulator"/>
</dbReference>
<organism evidence="7 8">
    <name type="scientific">Malaciobacter pacificus</name>
    <dbReference type="NCBI Taxonomy" id="1080223"/>
    <lineage>
        <taxon>Bacteria</taxon>
        <taxon>Pseudomonadati</taxon>
        <taxon>Campylobacterota</taxon>
        <taxon>Epsilonproteobacteria</taxon>
        <taxon>Campylobacterales</taxon>
        <taxon>Arcobacteraceae</taxon>
        <taxon>Malaciobacter</taxon>
    </lineage>
</organism>
<evidence type="ECO:0000256" key="5">
    <source>
        <dbReference type="ARBA" id="ARBA00023014"/>
    </source>
</evidence>
<dbReference type="PROSITE" id="PS00198">
    <property type="entry name" value="4FE4S_FER_1"/>
    <property type="match status" value="1"/>
</dbReference>
<dbReference type="GO" id="GO:0005886">
    <property type="term" value="C:plasma membrane"/>
    <property type="evidence" value="ECO:0007669"/>
    <property type="project" value="UniProtKB-SubCell"/>
</dbReference>
<reference evidence="7" key="1">
    <citation type="submission" date="2019-09" db="EMBL/GenBank/DDBJ databases">
        <title>Complete genome sequencing of four Arcobacter species reveals a diverse suite of mobile elements.</title>
        <authorList>
            <person name="Miller W.G."/>
            <person name="Yee E."/>
            <person name="Bono J.L."/>
        </authorList>
    </citation>
    <scope>NUCLEOTIDE SEQUENCE [LARGE SCALE GENOMIC DNA]</scope>
    <source>
        <strain evidence="7">LMG 26638</strain>
    </source>
</reference>
<dbReference type="RefSeq" id="WP_130233533.1">
    <property type="nucleotide sequence ID" value="NZ_BMEF01000007.1"/>
</dbReference>
<reference evidence="7" key="2">
    <citation type="submission" date="2019-09" db="EMBL/GenBank/DDBJ databases">
        <title>Taxonomic note: a critical rebuttal of the proposed division of the genus Arcobacter into six genera, emended descriptions of Arcobacter anaerophilus and the genus Arcobacter, and an assessment of genus-level boundaries for Epsilonproteobacteria using in silico genomic comparator tools.</title>
        <authorList>
            <person name="On S.L.W."/>
            <person name="Miller W.G."/>
            <person name="Biggs P."/>
            <person name="Cornelius A."/>
            <person name="Vandamme P."/>
        </authorList>
    </citation>
    <scope>NUCLEOTIDE SEQUENCE [LARGE SCALE GENOMIC DNA]</scope>
    <source>
        <strain evidence="7">LMG 26638</strain>
    </source>
</reference>
<accession>A0A5C2HAQ1</accession>
<keyword evidence="6" id="KW-0472">Membrane</keyword>
<name>A0A5C2HAQ1_9BACT</name>
<dbReference type="PANTHER" id="PTHR30224">
    <property type="entry name" value="ELECTRON TRANSPORT PROTEIN"/>
    <property type="match status" value="1"/>
</dbReference>
<dbReference type="Pfam" id="PF12801">
    <property type="entry name" value="Fer4_5"/>
    <property type="match status" value="2"/>
</dbReference>
<dbReference type="KEGG" id="apai:APAC_1496"/>
<evidence type="ECO:0000256" key="2">
    <source>
        <dbReference type="ARBA" id="ARBA00022475"/>
    </source>
</evidence>
<dbReference type="OrthoDB" id="9771372at2"/>
<evidence type="ECO:0000313" key="7">
    <source>
        <dbReference type="EMBL" id="QEP34605.1"/>
    </source>
</evidence>
<dbReference type="AlphaFoldDB" id="A0A5C2HAQ1"/>
<sequence length="479" mass="55341">MKNIINKKGKDLFSFSLFRFLFKNEIFLQMLRLLITFTFFYAIFLGFIYPVKEENAFTTALFWSLFWSFFMVLSLSTLGRVFCGICPHGFIGKYITKIGLNKKIPKKLANPFIGLSIILGGYWLLIFLFPGIYRSPFNTSLFFLILTILSIVFFFIYKDMAYCKYICPLGTVTKVFSKISFMKLETYKEGCSTCKTFDCAKACTYDLKPFTFNKKNSMEDCTLCMDCATSCENVAFTINKPSSSLFSKFKIQKVEVWTLLILTAILAFSMTIKHALNRTAIADEFIWNKISTYIKNITDITFISIDGFTILFFSIFTVIGLNILGMFVSSKILKIDYEKTFYTLSYALIPLFIIGGLAHILEFFFVHYASNIFNGFNEAFHVGLDPMEPLAKRGESWLLIFKVFPHIAYIWAFVLMFYRLKLLTEKINLRLLAFPFASIVIISYMSLNFYVGYVFKTYGVQKSGHNNASMQHKNIHKIN</sequence>
<evidence type="ECO:0000256" key="6">
    <source>
        <dbReference type="ARBA" id="ARBA00023136"/>
    </source>
</evidence>
<dbReference type="InterPro" id="IPR017900">
    <property type="entry name" value="4Fe4S_Fe_S_CS"/>
</dbReference>
<comment type="subcellular location">
    <subcellularLocation>
        <location evidence="1">Cell membrane</location>
    </subcellularLocation>
</comment>
<dbReference type="EMBL" id="CP035928">
    <property type="protein sequence ID" value="QEP34605.1"/>
    <property type="molecule type" value="Genomic_DNA"/>
</dbReference>
<gene>
    <name evidence="7" type="ORF">APAC_1496</name>
</gene>
<dbReference type="GO" id="GO:0051536">
    <property type="term" value="F:iron-sulfur cluster binding"/>
    <property type="evidence" value="ECO:0007669"/>
    <property type="project" value="UniProtKB-KW"/>
</dbReference>
<evidence type="ECO:0000256" key="4">
    <source>
        <dbReference type="ARBA" id="ARBA00023004"/>
    </source>
</evidence>
<keyword evidence="5" id="KW-0411">Iron-sulfur</keyword>
<keyword evidence="2" id="KW-1003">Cell membrane</keyword>
<evidence type="ECO:0000256" key="3">
    <source>
        <dbReference type="ARBA" id="ARBA00022723"/>
    </source>
</evidence>
<dbReference type="PANTHER" id="PTHR30224:SF4">
    <property type="entry name" value="ELECTRON TRANSPORT PROTEIN YCCM-RELATED"/>
    <property type="match status" value="1"/>
</dbReference>
<keyword evidence="8" id="KW-1185">Reference proteome</keyword>
<keyword evidence="4" id="KW-0408">Iron</keyword>
<evidence type="ECO:0000313" key="8">
    <source>
        <dbReference type="Proteomes" id="UP000322726"/>
    </source>
</evidence>
<proteinExistence type="predicted"/>
<protein>
    <submittedName>
        <fullName evidence="7">Polyferredoxin-like protein</fullName>
    </submittedName>
</protein>
<dbReference type="Proteomes" id="UP000322726">
    <property type="component" value="Chromosome"/>
</dbReference>
<dbReference type="GO" id="GO:0046872">
    <property type="term" value="F:metal ion binding"/>
    <property type="evidence" value="ECO:0007669"/>
    <property type="project" value="UniProtKB-KW"/>
</dbReference>
<dbReference type="InterPro" id="IPR017896">
    <property type="entry name" value="4Fe4S_Fe-S-bd"/>
</dbReference>
<keyword evidence="3" id="KW-0479">Metal-binding</keyword>
<dbReference type="SUPFAM" id="SSF54862">
    <property type="entry name" value="4Fe-4S ferredoxins"/>
    <property type="match status" value="1"/>
</dbReference>
<evidence type="ECO:0000256" key="1">
    <source>
        <dbReference type="ARBA" id="ARBA00004236"/>
    </source>
</evidence>